<reference evidence="2" key="2">
    <citation type="submission" date="2023-06" db="EMBL/GenBank/DDBJ databases">
        <authorList>
            <person name="Swenson N.G."/>
            <person name="Wegrzyn J.L."/>
            <person name="Mcevoy S.L."/>
        </authorList>
    </citation>
    <scope>NUCLEOTIDE SEQUENCE</scope>
    <source>
        <strain evidence="2">NS2018</strain>
        <tissue evidence="2">Leaf</tissue>
    </source>
</reference>
<protein>
    <submittedName>
        <fullName evidence="2">Uncharacterized protein</fullName>
    </submittedName>
</protein>
<feature type="compositionally biased region" description="Basic and acidic residues" evidence="1">
    <location>
        <begin position="433"/>
        <end position="443"/>
    </location>
</feature>
<dbReference type="Proteomes" id="UP001168877">
    <property type="component" value="Unassembled WGS sequence"/>
</dbReference>
<comment type="caution">
    <text evidence="2">The sequence shown here is derived from an EMBL/GenBank/DDBJ whole genome shotgun (WGS) entry which is preliminary data.</text>
</comment>
<accession>A0AA39RIQ9</accession>
<feature type="compositionally biased region" description="Low complexity" evidence="1">
    <location>
        <begin position="503"/>
        <end position="518"/>
    </location>
</feature>
<organism evidence="2 3">
    <name type="scientific">Acer saccharum</name>
    <name type="common">Sugar maple</name>
    <dbReference type="NCBI Taxonomy" id="4024"/>
    <lineage>
        <taxon>Eukaryota</taxon>
        <taxon>Viridiplantae</taxon>
        <taxon>Streptophyta</taxon>
        <taxon>Embryophyta</taxon>
        <taxon>Tracheophyta</taxon>
        <taxon>Spermatophyta</taxon>
        <taxon>Magnoliopsida</taxon>
        <taxon>eudicotyledons</taxon>
        <taxon>Gunneridae</taxon>
        <taxon>Pentapetalae</taxon>
        <taxon>rosids</taxon>
        <taxon>malvids</taxon>
        <taxon>Sapindales</taxon>
        <taxon>Sapindaceae</taxon>
        <taxon>Hippocastanoideae</taxon>
        <taxon>Acereae</taxon>
        <taxon>Acer</taxon>
    </lineage>
</organism>
<feature type="compositionally biased region" description="Polar residues" evidence="1">
    <location>
        <begin position="543"/>
        <end position="556"/>
    </location>
</feature>
<feature type="region of interest" description="Disordered" evidence="1">
    <location>
        <begin position="344"/>
        <end position="397"/>
    </location>
</feature>
<dbReference type="EMBL" id="JAUESC010000387">
    <property type="protein sequence ID" value="KAK0574533.1"/>
    <property type="molecule type" value="Genomic_DNA"/>
</dbReference>
<feature type="region of interest" description="Disordered" evidence="1">
    <location>
        <begin position="414"/>
        <end position="482"/>
    </location>
</feature>
<feature type="compositionally biased region" description="Polar residues" evidence="1">
    <location>
        <begin position="66"/>
        <end position="77"/>
    </location>
</feature>
<feature type="region of interest" description="Disordered" evidence="1">
    <location>
        <begin position="498"/>
        <end position="571"/>
    </location>
</feature>
<feature type="region of interest" description="Disordered" evidence="1">
    <location>
        <begin position="66"/>
        <end position="88"/>
    </location>
</feature>
<proteinExistence type="predicted"/>
<reference evidence="2" key="1">
    <citation type="journal article" date="2022" name="Plant J.">
        <title>Strategies of tolerance reflected in two North American maple genomes.</title>
        <authorList>
            <person name="McEvoy S.L."/>
            <person name="Sezen U.U."/>
            <person name="Trouern-Trend A."/>
            <person name="McMahon S.M."/>
            <person name="Schaberg P.G."/>
            <person name="Yang J."/>
            <person name="Wegrzyn J.L."/>
            <person name="Swenson N.G."/>
        </authorList>
    </citation>
    <scope>NUCLEOTIDE SEQUENCE</scope>
    <source>
        <strain evidence="2">NS2018</strain>
    </source>
</reference>
<name>A0AA39RIQ9_ACESA</name>
<evidence type="ECO:0000256" key="1">
    <source>
        <dbReference type="SAM" id="MobiDB-lite"/>
    </source>
</evidence>
<dbReference type="AlphaFoldDB" id="A0AA39RIQ9"/>
<keyword evidence="3" id="KW-1185">Reference proteome</keyword>
<sequence length="666" mass="72943">MDPSLRSSLFNRMMQALELGDKVAVDKIEQLIRNFHPDSPTPISVYIPSAQENFILDASSLLSFGSDSPEMTRSSKPGGSRRRASRVPRGSLLDAQTTVDSDVEDHQRDRLHFSFDRLCSFDYEINVVGEEELRKYKSRFDISNAVTLTLLGDRAAWNPLKNVVTIYGAMLNYGVEVSSDEKKKGFIWGFPTSNKRWKNSWFFIGSEWGRDVPASSHHNLPARKVPRHFTSPEAWSKGIPILLDAEISHLPTAAVLPLDERGRSFLLDEEKMIAQLIFTRLPTRLPRRKFRMLIFDIYYFDYSVNDTWLYFTVCDFDTVCDLQARAVKNSEAISKRHVAGLAKEGIASPDGGDPSDGEKVGDVVGGGVESGQPLVHPKVAASTPAATTPNRKGKEKVGVSRAVSDIFIFDADVPETPLDPASDLTPRTGRGKRPAEGTPDHTARPPKRASRVVQYVVSSENEGADEHVLAGTPPTQTTVPEAPVEGVSAVVSPLPKGVNELNVSTPTPTSVASPPAATGEPNVSSADQPGPSGRPELVDKPGSSKQPGAFASSSGVTREAPPVGPTEVGDGAESVSLSDFTAAEICSYLINNDVYVGEGWEHVKSRSCNRKMKFFFNCQSLMMSEFAENYRRENFLSRDVKRLREQASTLAAEKLSAEESRAQQLT</sequence>
<gene>
    <name evidence="2" type="ORF">LWI29_025093</name>
</gene>
<evidence type="ECO:0000313" key="3">
    <source>
        <dbReference type="Proteomes" id="UP001168877"/>
    </source>
</evidence>
<evidence type="ECO:0000313" key="2">
    <source>
        <dbReference type="EMBL" id="KAK0574533.1"/>
    </source>
</evidence>